<dbReference type="PATRIC" id="fig|1492898.3.peg.9"/>
<protein>
    <recommendedName>
        <fullName evidence="3">Ig-like domain-containing protein</fullName>
    </recommendedName>
</protein>
<dbReference type="OrthoDB" id="9765926at2"/>
<dbReference type="Proteomes" id="UP000077177">
    <property type="component" value="Chromosome"/>
</dbReference>
<sequence length="738" mass="79449">MTLVLTVAPAVSSSETKSLCQGQLPYQWHGRSLTQAGTYKDTLQNQVGCDSIVTLVLTVAPAVSSSETKSLCQGQLPYQWHGRSLTQAGTYKDTLQNQVGCDSIVTLVLTVAPAVSSSETKSLCQGQLPYQWHGRSLTQAGTYKDTLQNQVGCDSIVTLVLTVAPAVSSSETKSLCQGQLPYQWHGRSLTQAGTYKDTLQNQVGCDSIVTLVLTVAPAVSSSETKSLCQGQLPYQWHGRSLTQAGTYKDTLQNQVGCDSIVTLVLTVAPAVSRVENISLCSRAYTLPNGTIVTVSGTYTSTFTSSLGCDSIIITKLTLNEPPILKVNDPVALCAGNSVNLTDPAITQGSSSGLQFSYWLDANATQAVSNSTSVSVSGTYYIKATSELGCDTIAPVKVRINAIEIKVTAQNESCLSTGSILVTATNGSEPYVYSIDGINYQTNNTFTNVPKGTYTVYAKDAIGCIGQTTVTISPSPNAIIEGGRSICSASSQTLTVSFTGNAPWTLIYSDGVATHTITSITSSPYSFTVSPTSTTTYSLLSVSDVKCTNNNLNSSTTVTIMPSQSGIRYPDVIAEENVPKQLVARDMGPGATYRWNPPTGLNFINIKNPIFKYDNEVEYTIAINPNSGCPVVDTVLVRLQSLSPTDIHSDIFVPKAWSPNNDKHNDRLFPLTVKIKELYYFRIFNRWGQLVFETNIIGNGWDGIFKGKPQVSDVYTWTLEAVGQDGKYYKRSGNSILLR</sequence>
<proteinExistence type="predicted"/>
<dbReference type="EMBL" id="CP011390">
    <property type="protein sequence ID" value="ANE49128.1"/>
    <property type="molecule type" value="Genomic_DNA"/>
</dbReference>
<reference evidence="1 2" key="2">
    <citation type="journal article" date="2016" name="Int. J. Syst. Evol. Microbiol.">
        <title>Flavisolibacter tropicus sp. nov., isolated from tropical soil.</title>
        <authorList>
            <person name="Lee J.J."/>
            <person name="Kang M.S."/>
            <person name="Kim G.S."/>
            <person name="Lee C.S."/>
            <person name="Lim S."/>
            <person name="Lee J."/>
            <person name="Roh S.H."/>
            <person name="Kang H."/>
            <person name="Ha J.M."/>
            <person name="Bae S."/>
            <person name="Jung H.Y."/>
            <person name="Kim M.K."/>
        </authorList>
    </citation>
    <scope>NUCLEOTIDE SEQUENCE [LARGE SCALE GENOMIC DNA]</scope>
    <source>
        <strain evidence="1 2">LCS9</strain>
    </source>
</reference>
<dbReference type="Pfam" id="PF13585">
    <property type="entry name" value="CHU_C"/>
    <property type="match status" value="1"/>
</dbReference>
<accession>A0A172TQ08</accession>
<evidence type="ECO:0000313" key="1">
    <source>
        <dbReference type="EMBL" id="ANE49128.1"/>
    </source>
</evidence>
<evidence type="ECO:0000313" key="2">
    <source>
        <dbReference type="Proteomes" id="UP000077177"/>
    </source>
</evidence>
<dbReference type="AlphaFoldDB" id="A0A172TQ08"/>
<gene>
    <name evidence="1" type="ORF">SY85_00035</name>
</gene>
<evidence type="ECO:0008006" key="3">
    <source>
        <dbReference type="Google" id="ProtNLM"/>
    </source>
</evidence>
<dbReference type="InterPro" id="IPR026341">
    <property type="entry name" value="T9SS_type_B"/>
</dbReference>
<organism evidence="1 2">
    <name type="scientific">Flavisolibacter tropicus</name>
    <dbReference type="NCBI Taxonomy" id="1492898"/>
    <lineage>
        <taxon>Bacteria</taxon>
        <taxon>Pseudomonadati</taxon>
        <taxon>Bacteroidota</taxon>
        <taxon>Chitinophagia</taxon>
        <taxon>Chitinophagales</taxon>
        <taxon>Chitinophagaceae</taxon>
        <taxon>Flavisolibacter</taxon>
    </lineage>
</organism>
<name>A0A172TQ08_9BACT</name>
<reference evidence="2" key="1">
    <citation type="submission" date="2015-01" db="EMBL/GenBank/DDBJ databases">
        <title>Flavisolibacter sp./LCS9/ whole genome sequencing.</title>
        <authorList>
            <person name="Kim M.K."/>
            <person name="Srinivasan S."/>
            <person name="Lee J.-J."/>
        </authorList>
    </citation>
    <scope>NUCLEOTIDE SEQUENCE [LARGE SCALE GENOMIC DNA]</scope>
    <source>
        <strain evidence="2">LCS9</strain>
    </source>
</reference>
<keyword evidence="2" id="KW-1185">Reference proteome</keyword>
<dbReference type="STRING" id="1492898.SY85_00035"/>
<dbReference type="KEGG" id="fla:SY85_00035"/>
<dbReference type="RefSeq" id="WP_066401117.1">
    <property type="nucleotide sequence ID" value="NZ_CP011390.1"/>
</dbReference>
<dbReference type="NCBIfam" id="TIGR04131">
    <property type="entry name" value="Bac_Flav_CTERM"/>
    <property type="match status" value="1"/>
</dbReference>